<accession>A0A2H1KGY6</accession>
<dbReference type="EMBL" id="FXZB01000034">
    <property type="protein sequence ID" value="SMX98919.1"/>
    <property type="molecule type" value="Genomic_DNA"/>
</dbReference>
<dbReference type="AlphaFoldDB" id="A0A2H1KGY6"/>
<proteinExistence type="predicted"/>
<protein>
    <submittedName>
        <fullName evidence="1">Uncharacterized protein</fullName>
    </submittedName>
</protein>
<reference evidence="1" key="1">
    <citation type="submission" date="2017-03" db="EMBL/GenBank/DDBJ databases">
        <authorList>
            <person name="Monnet C."/>
        </authorList>
    </citation>
    <scope>NUCLEOTIDE SEQUENCE [LARGE SCALE GENOMIC DNA]</scope>
    <source>
        <strain evidence="1">ATCC 9175</strain>
    </source>
</reference>
<dbReference type="Gene3D" id="3.90.550.10">
    <property type="entry name" value="Spore Coat Polysaccharide Biosynthesis Protein SpsA, Chain A"/>
    <property type="match status" value="1"/>
</dbReference>
<organism evidence="1 2">
    <name type="scientific">Brevibacterium aurantiacum</name>
    <dbReference type="NCBI Taxonomy" id="273384"/>
    <lineage>
        <taxon>Bacteria</taxon>
        <taxon>Bacillati</taxon>
        <taxon>Actinomycetota</taxon>
        <taxon>Actinomycetes</taxon>
        <taxon>Micrococcales</taxon>
        <taxon>Brevibacteriaceae</taxon>
        <taxon>Brevibacterium</taxon>
    </lineage>
</organism>
<gene>
    <name evidence="1" type="ORF">BAUR9175_03474</name>
</gene>
<name>A0A2H1KGY6_BREAU</name>
<keyword evidence="2" id="KW-1185">Reference proteome</keyword>
<evidence type="ECO:0000313" key="1">
    <source>
        <dbReference type="EMBL" id="SMX98919.1"/>
    </source>
</evidence>
<dbReference type="InterPro" id="IPR029044">
    <property type="entry name" value="Nucleotide-diphossugar_trans"/>
</dbReference>
<dbReference type="SUPFAM" id="SSF53448">
    <property type="entry name" value="Nucleotide-diphospho-sugar transferases"/>
    <property type="match status" value="1"/>
</dbReference>
<comment type="caution">
    <text evidence="1">The sequence shown here is derived from an EMBL/GenBank/DDBJ whole genome shotgun (WGS) entry which is preliminary data.</text>
</comment>
<sequence>MTNQRNATDRLISKGRELVKPVVHGIARRALPTVERASGTKYVRERNATDANGKTQPIGGAKKIATETARSYRGLATALKGSTSADVDGWTVAPTKKESEAKLRELQRIQAGSTLAESLINGSAFESSMVEAGRALIEAGHHGEVVSIGLNLRGRPEYSEIGRTLLGMAYHRASDPAAAWAEFERVNERELITAAAVEYYPTAIDALGAEALPLIEGSHDSGDTEQWSSKAVLRTAESAFCIDAFGHVRTLVEDRLSWDADKLDAAIAYELTRMLDWLPGGKHLQPLPTTTGKRNIGVLSYDQPGIRSRNIGDYIQTVASIGHLLRYQNLGFTGDSGLTQLFTKLRETVKAERRYSGPDAELNLVEVYRDGNVYQEIPEDTWYIAFGWYMHDIFGKSFNIPFHPNLRPILLSVFVRYPEMLTPDAIAYLKKYGPVGCRDWQSVALLRAVGVPAFFSGCLTTTVDTLFPTTDPDHRSGTLLVDWMQGGKGPKKKQTVTAIRDKSFPENLELARSWVGDYAYKYSRVLTSRLHANLPARSVGAKVEFEPKNRSDSRFGGLYGINDAEFDSIRSGILDKLAVIIPLIASGASDDTIYAKWIEITEAEMAVADEYLATAHLPDATGAEITSAVDGIERPKPTSGTADAYVSVKNGESHLVGALASSVDDHAAGSYRLWVAADALGAKQVDAIQEKLVNGTINVLEPVTAPSSGESDDLVQALLPAIFADHDRILVLPAAGEVSSDITALSETELGTSLLGAKRDVRKTRTSGLTLMRRIASAFKDDYVGALDFVFASHSHLDEDFIVFDPQIAVLNLDRLRTEGVVERVVGLLRTVGINYVDALQVAVGGRYTELDTEWNVRAHWETADSPKIVNWRGQIRHHGNMALVP</sequence>
<dbReference type="Proteomes" id="UP000234525">
    <property type="component" value="Unassembled WGS sequence"/>
</dbReference>
<evidence type="ECO:0000313" key="2">
    <source>
        <dbReference type="Proteomes" id="UP000234525"/>
    </source>
</evidence>